<evidence type="ECO:0000313" key="2">
    <source>
        <dbReference type="Proteomes" id="UP000726136"/>
    </source>
</evidence>
<comment type="caution">
    <text evidence="1">The sequence shown here is derived from an EMBL/GenBank/DDBJ whole genome shotgun (WGS) entry which is preliminary data.</text>
</comment>
<gene>
    <name evidence="1" type="ORF">EAY46_29000</name>
</gene>
<dbReference type="EMBL" id="RDPI01001320">
    <property type="protein sequence ID" value="MBF4377016.1"/>
    <property type="molecule type" value="Genomic_DNA"/>
</dbReference>
<accession>A0ABR9ZG42</accession>
<dbReference type="Proteomes" id="UP000726136">
    <property type="component" value="Unassembled WGS sequence"/>
</dbReference>
<name>A0ABR9ZG42_VIBAN</name>
<feature type="non-terminal residue" evidence="1">
    <location>
        <position position="233"/>
    </location>
</feature>
<proteinExistence type="predicted"/>
<organism evidence="1 2">
    <name type="scientific">Vibrio anguillarum</name>
    <name type="common">Listonella anguillarum</name>
    <dbReference type="NCBI Taxonomy" id="55601"/>
    <lineage>
        <taxon>Bacteria</taxon>
        <taxon>Pseudomonadati</taxon>
        <taxon>Pseudomonadota</taxon>
        <taxon>Gammaproteobacteria</taxon>
        <taxon>Vibrionales</taxon>
        <taxon>Vibrionaceae</taxon>
        <taxon>Vibrio</taxon>
    </lineage>
</organism>
<reference evidence="1 2" key="1">
    <citation type="journal article" date="2021" name="PeerJ">
        <title>Analysis of 44 Vibrio anguillarum genomes reveals high genetic diversity.</title>
        <authorList>
            <person name="Hansen M.J."/>
            <person name="Dalsgaard I."/>
        </authorList>
    </citation>
    <scope>NUCLEOTIDE SEQUENCE [LARGE SCALE GENOMIC DNA]</scope>
    <source>
        <strain evidence="1 2">040915-1/1B</strain>
    </source>
</reference>
<keyword evidence="2" id="KW-1185">Reference proteome</keyword>
<sequence>MNSIKAIFDHFTKISGSSEDEPLLKAINTIKTIEKFMKEVNFCVIQTGSVNDAYTLFEVLNDRALSLDDLDLIKNQFYKKYCLSNKNKSESHIDKIIESREEQWGELIFPDGIKQAHKPLITYIFSSFYSGETDYLLQSSEKNRIKITSYLNSRNRYGDSDFLKDFNTLEAATNFVHAFDIWHKSKNKRALKSEYSINNTDTEKLVHLLAALGQYGVLVGLTNVIFKYIEINI</sequence>
<protein>
    <submittedName>
        <fullName evidence="1">DUF262 domain-containing protein</fullName>
    </submittedName>
</protein>
<evidence type="ECO:0000313" key="1">
    <source>
        <dbReference type="EMBL" id="MBF4377016.1"/>
    </source>
</evidence>